<feature type="non-terminal residue" evidence="2">
    <location>
        <position position="1"/>
    </location>
</feature>
<evidence type="ECO:0000256" key="1">
    <source>
        <dbReference type="SAM" id="SignalP"/>
    </source>
</evidence>
<organism evidence="2 3">
    <name type="scientific">Iphiclides podalirius</name>
    <name type="common">scarce swallowtail</name>
    <dbReference type="NCBI Taxonomy" id="110791"/>
    <lineage>
        <taxon>Eukaryota</taxon>
        <taxon>Metazoa</taxon>
        <taxon>Ecdysozoa</taxon>
        <taxon>Arthropoda</taxon>
        <taxon>Hexapoda</taxon>
        <taxon>Insecta</taxon>
        <taxon>Pterygota</taxon>
        <taxon>Neoptera</taxon>
        <taxon>Endopterygota</taxon>
        <taxon>Lepidoptera</taxon>
        <taxon>Glossata</taxon>
        <taxon>Ditrysia</taxon>
        <taxon>Papilionoidea</taxon>
        <taxon>Papilionidae</taxon>
        <taxon>Papilioninae</taxon>
        <taxon>Iphiclides</taxon>
    </lineage>
</organism>
<feature type="signal peptide" evidence="1">
    <location>
        <begin position="1"/>
        <end position="23"/>
    </location>
</feature>
<gene>
    <name evidence="2" type="ORF">IPOD504_LOCUS11604</name>
</gene>
<feature type="chain" id="PRO_5045076003" evidence="1">
    <location>
        <begin position="24"/>
        <end position="90"/>
    </location>
</feature>
<dbReference type="Proteomes" id="UP000837857">
    <property type="component" value="Chromosome 28"/>
</dbReference>
<protein>
    <submittedName>
        <fullName evidence="2">Uncharacterized protein</fullName>
    </submittedName>
</protein>
<dbReference type="EMBL" id="OW152840">
    <property type="protein sequence ID" value="CAH2061971.1"/>
    <property type="molecule type" value="Genomic_DNA"/>
</dbReference>
<evidence type="ECO:0000313" key="2">
    <source>
        <dbReference type="EMBL" id="CAH2061971.1"/>
    </source>
</evidence>
<accession>A0ABN8IUN3</accession>
<keyword evidence="1" id="KW-0732">Signal</keyword>
<evidence type="ECO:0000313" key="3">
    <source>
        <dbReference type="Proteomes" id="UP000837857"/>
    </source>
</evidence>
<keyword evidence="3" id="KW-1185">Reference proteome</keyword>
<proteinExistence type="predicted"/>
<sequence length="90" mass="10574">MSLTLGLIIILFISGFFPESQRALATCQGINNCFDKVLKSHKKFVKSLKTEKLRFGKYWRHPKNKVQRQSGYANYDDDYHSISESFFYKD</sequence>
<reference evidence="2" key="1">
    <citation type="submission" date="2022-03" db="EMBL/GenBank/DDBJ databases">
        <authorList>
            <person name="Martin H S."/>
        </authorList>
    </citation>
    <scope>NUCLEOTIDE SEQUENCE</scope>
</reference>
<name>A0ABN8IUN3_9NEOP</name>